<dbReference type="AlphaFoldDB" id="A0A4Z2FDQ1"/>
<dbReference type="OrthoDB" id="8985412at2759"/>
<organism evidence="1 2">
    <name type="scientific">Liparis tanakae</name>
    <name type="common">Tanaka's snailfish</name>
    <dbReference type="NCBI Taxonomy" id="230148"/>
    <lineage>
        <taxon>Eukaryota</taxon>
        <taxon>Metazoa</taxon>
        <taxon>Chordata</taxon>
        <taxon>Craniata</taxon>
        <taxon>Vertebrata</taxon>
        <taxon>Euteleostomi</taxon>
        <taxon>Actinopterygii</taxon>
        <taxon>Neopterygii</taxon>
        <taxon>Teleostei</taxon>
        <taxon>Neoteleostei</taxon>
        <taxon>Acanthomorphata</taxon>
        <taxon>Eupercaria</taxon>
        <taxon>Perciformes</taxon>
        <taxon>Cottioidei</taxon>
        <taxon>Cottales</taxon>
        <taxon>Liparidae</taxon>
        <taxon>Liparis</taxon>
    </lineage>
</organism>
<name>A0A4Z2FDQ1_9TELE</name>
<evidence type="ECO:0000313" key="1">
    <source>
        <dbReference type="EMBL" id="TNN39259.1"/>
    </source>
</evidence>
<evidence type="ECO:0000313" key="2">
    <source>
        <dbReference type="Proteomes" id="UP000314294"/>
    </source>
</evidence>
<keyword evidence="2" id="KW-1185">Reference proteome</keyword>
<reference evidence="1 2" key="1">
    <citation type="submission" date="2019-03" db="EMBL/GenBank/DDBJ databases">
        <title>First draft genome of Liparis tanakae, snailfish: a comprehensive survey of snailfish specific genes.</title>
        <authorList>
            <person name="Kim W."/>
            <person name="Song I."/>
            <person name="Jeong J.-H."/>
            <person name="Kim D."/>
            <person name="Kim S."/>
            <person name="Ryu S."/>
            <person name="Song J.Y."/>
            <person name="Lee S.K."/>
        </authorList>
    </citation>
    <scope>NUCLEOTIDE SEQUENCE [LARGE SCALE GENOMIC DNA]</scope>
    <source>
        <tissue evidence="1">Muscle</tissue>
    </source>
</reference>
<accession>A0A4Z2FDQ1</accession>
<dbReference type="EMBL" id="SRLO01001295">
    <property type="protein sequence ID" value="TNN39259.1"/>
    <property type="molecule type" value="Genomic_DNA"/>
</dbReference>
<proteinExistence type="predicted"/>
<protein>
    <submittedName>
        <fullName evidence="1">Uncharacterized protein</fullName>
    </submittedName>
</protein>
<gene>
    <name evidence="1" type="ORF">EYF80_050571</name>
</gene>
<comment type="caution">
    <text evidence="1">The sequence shown here is derived from an EMBL/GenBank/DDBJ whole genome shotgun (WGS) entry which is preliminary data.</text>
</comment>
<dbReference type="Proteomes" id="UP000314294">
    <property type="component" value="Unassembled WGS sequence"/>
</dbReference>
<sequence length="181" mass="20219">MKQQQERRPRGTPLGLRSDESFPLAVFSAAHWQTRGSLWARALLEEAEQGNWTAWLCSVAFRNRSQKFSKSSSSWSEVFSKMASTSVDTMLYTTKNDGCGGRGGRRERERDSKERLHNLKTPRTARNGEMVDQQPVLEGVDGFVGVEAGEARLTLGLRLSVNCREGQEVVLVTEPPNGPHI</sequence>